<sequence>MVRLATRVARSPPPTVATTSSTTEPLLHSTSASKTGTPEPTRDTSRPLSTDDISVIMASYGIVHKKAGPSDTLQARPFVASSSAAPTGLFVFCLGMFGVSTTRLSAQLSEALSVIVNARCSAYKRPSFLLSPFSRCYWDKGGAPYSLEPLPLRAEPHLERLDRVFISQDWTLSFPRNCLRALPRPRSDHAPLVLTAHTFLPKADLFRFESFWLRYPNIADVIAQAWNLTVPSSDPVQRFDYRIKQVQLALCSWSASIISSIKKQAACSLSWLDWLDRAEEGRNLTHHECLLRPLFKCGYEELCLQEEIKWKQRSRIHWLKVGDANTKFFHRRASCRRNSNYISNLTDGTSSSPPTTLSLITSFPSTTTP</sequence>
<dbReference type="PANTHER" id="PTHR33710:SF48">
    <property type="entry name" value="OS02G0307075 PROTEIN"/>
    <property type="match status" value="1"/>
</dbReference>
<protein>
    <recommendedName>
        <fullName evidence="3">Endonuclease/exonuclease/phosphatase domain-containing protein</fullName>
    </recommendedName>
</protein>
<feature type="region of interest" description="Disordered" evidence="1">
    <location>
        <begin position="1"/>
        <end position="48"/>
    </location>
</feature>
<reference evidence="2" key="1">
    <citation type="submission" date="2020-07" db="EMBL/GenBank/DDBJ databases">
        <authorList>
            <person name="Lin J."/>
        </authorList>
    </citation>
    <scope>NUCLEOTIDE SEQUENCE</scope>
</reference>
<gene>
    <name evidence="2" type="ORF">CB5_LOCUS17678</name>
</gene>
<dbReference type="InterPro" id="IPR036691">
    <property type="entry name" value="Endo/exonu/phosph_ase_sf"/>
</dbReference>
<evidence type="ECO:0000313" key="2">
    <source>
        <dbReference type="EMBL" id="CAD1834467.1"/>
    </source>
</evidence>
<organism evidence="2">
    <name type="scientific">Ananas comosus var. bracteatus</name>
    <name type="common">red pineapple</name>
    <dbReference type="NCBI Taxonomy" id="296719"/>
    <lineage>
        <taxon>Eukaryota</taxon>
        <taxon>Viridiplantae</taxon>
        <taxon>Streptophyta</taxon>
        <taxon>Embryophyta</taxon>
        <taxon>Tracheophyta</taxon>
        <taxon>Spermatophyta</taxon>
        <taxon>Magnoliopsida</taxon>
        <taxon>Liliopsida</taxon>
        <taxon>Poales</taxon>
        <taxon>Bromeliaceae</taxon>
        <taxon>Bromelioideae</taxon>
        <taxon>Ananas</taxon>
    </lineage>
</organism>
<proteinExistence type="predicted"/>
<dbReference type="AlphaFoldDB" id="A0A6V7PUI2"/>
<evidence type="ECO:0000256" key="1">
    <source>
        <dbReference type="SAM" id="MobiDB-lite"/>
    </source>
</evidence>
<accession>A0A6V7PUI2</accession>
<evidence type="ECO:0008006" key="3">
    <source>
        <dbReference type="Google" id="ProtNLM"/>
    </source>
</evidence>
<dbReference type="EMBL" id="LR862152">
    <property type="protein sequence ID" value="CAD1834467.1"/>
    <property type="molecule type" value="Genomic_DNA"/>
</dbReference>
<name>A0A6V7PUI2_ANACO</name>
<dbReference type="SUPFAM" id="SSF56219">
    <property type="entry name" value="DNase I-like"/>
    <property type="match status" value="1"/>
</dbReference>
<dbReference type="PANTHER" id="PTHR33710">
    <property type="entry name" value="BNAC02G09200D PROTEIN"/>
    <property type="match status" value="1"/>
</dbReference>
<feature type="compositionally biased region" description="Polar residues" evidence="1">
    <location>
        <begin position="28"/>
        <end position="38"/>
    </location>
</feature>